<dbReference type="Gene3D" id="1.20.1340.10">
    <property type="entry name" value="dopa decarboxylase, N-terminal domain"/>
    <property type="match status" value="1"/>
</dbReference>
<organism evidence="8 9">
    <name type="scientific">Botryobasidium botryosum (strain FD-172 SS1)</name>
    <dbReference type="NCBI Taxonomy" id="930990"/>
    <lineage>
        <taxon>Eukaryota</taxon>
        <taxon>Fungi</taxon>
        <taxon>Dikarya</taxon>
        <taxon>Basidiomycota</taxon>
        <taxon>Agaricomycotina</taxon>
        <taxon>Agaricomycetes</taxon>
        <taxon>Cantharellales</taxon>
        <taxon>Botryobasidiaceae</taxon>
        <taxon>Botryobasidium</taxon>
    </lineage>
</organism>
<evidence type="ECO:0000256" key="2">
    <source>
        <dbReference type="ARBA" id="ARBA00009533"/>
    </source>
</evidence>
<dbReference type="OrthoDB" id="639767at2759"/>
<dbReference type="InterPro" id="IPR015421">
    <property type="entry name" value="PyrdxlP-dep_Trfase_major"/>
</dbReference>
<dbReference type="EMBL" id="KL198021">
    <property type="protein sequence ID" value="KDQ18690.1"/>
    <property type="molecule type" value="Genomic_DNA"/>
</dbReference>
<evidence type="ECO:0000313" key="8">
    <source>
        <dbReference type="EMBL" id="KDQ18690.1"/>
    </source>
</evidence>
<protein>
    <recommendedName>
        <fullName evidence="10">Aromatic-L-amino-acid decarboxylase</fullName>
    </recommendedName>
</protein>
<gene>
    <name evidence="8" type="ORF">BOTBODRAFT_185213</name>
</gene>
<dbReference type="PROSITE" id="PS00392">
    <property type="entry name" value="DDC_GAD_HDC_YDC"/>
    <property type="match status" value="1"/>
</dbReference>
<dbReference type="Proteomes" id="UP000027195">
    <property type="component" value="Unassembled WGS sequence"/>
</dbReference>
<evidence type="ECO:0000313" key="9">
    <source>
        <dbReference type="Proteomes" id="UP000027195"/>
    </source>
</evidence>
<dbReference type="Gene3D" id="3.40.640.10">
    <property type="entry name" value="Type I PLP-dependent aspartate aminotransferase-like (Major domain)"/>
    <property type="match status" value="1"/>
</dbReference>
<dbReference type="GO" id="GO:0019752">
    <property type="term" value="P:carboxylic acid metabolic process"/>
    <property type="evidence" value="ECO:0007669"/>
    <property type="project" value="InterPro"/>
</dbReference>
<sequence>MDIKKFREAGYAAIDKICDYYGSLETKPVIAQVEPGWLSKALPTEAPQKGEPFERVEEDFQKLILPGITHWQHPSFFAYFPSPVTFEGILGDLYSSSLSNPGFNWICSPACTELESVVMDWAAKLFGLQEEFHVASGKGGGVIMSTASEAALTALVAARSRFQTKYPDVPLEKLVIYGTTQTHIMGKKAAAILGLQFRPLKVIKGDNYSLRGKVLKKALEEDQRKGLKPFGLIATIGTTSSGAIDNVEEIGQILRDYPDIWLHVDAAWAGVVLSCPEYRDVAQLPAINKYATSFCTNFHKWGLVNFDASTLWVRERTDLTNALDLTPEYLRTKHGDSGAVIDYRNWQLPLGRKFRALKIWFVLRGFGVEGFQAHIRKGIKLAQLFADHLQLPSNVSPRFELVTPVSFSLVVFRLLPPGDRSEMATEEINELNKAYFARLSARSDSIFLVQTLLDDIFCIRFAVGAERTGPEHIGGAWKIIKEEAEGALEEWSKSTAKARL</sequence>
<dbReference type="GO" id="GO:0016831">
    <property type="term" value="F:carboxy-lyase activity"/>
    <property type="evidence" value="ECO:0007669"/>
    <property type="project" value="UniProtKB-KW"/>
</dbReference>
<dbReference type="InterPro" id="IPR002129">
    <property type="entry name" value="PyrdxlP-dep_de-COase"/>
</dbReference>
<dbReference type="GO" id="GO:0005737">
    <property type="term" value="C:cytoplasm"/>
    <property type="evidence" value="ECO:0007669"/>
    <property type="project" value="TreeGrafter"/>
</dbReference>
<keyword evidence="4 6" id="KW-0663">Pyridoxal phosphate</keyword>
<comment type="similarity">
    <text evidence="2 7">Belongs to the group II decarboxylase family.</text>
</comment>
<dbReference type="InterPro" id="IPR015424">
    <property type="entry name" value="PyrdxlP-dep_Trfase"/>
</dbReference>
<proteinExistence type="inferred from homology"/>
<keyword evidence="3" id="KW-0210">Decarboxylase</keyword>
<evidence type="ECO:0000256" key="7">
    <source>
        <dbReference type="RuleBase" id="RU000382"/>
    </source>
</evidence>
<reference evidence="9" key="1">
    <citation type="journal article" date="2014" name="Proc. Natl. Acad. Sci. U.S.A.">
        <title>Extensive sampling of basidiomycete genomes demonstrates inadequacy of the white-rot/brown-rot paradigm for wood decay fungi.</title>
        <authorList>
            <person name="Riley R."/>
            <person name="Salamov A.A."/>
            <person name="Brown D.W."/>
            <person name="Nagy L.G."/>
            <person name="Floudas D."/>
            <person name="Held B.W."/>
            <person name="Levasseur A."/>
            <person name="Lombard V."/>
            <person name="Morin E."/>
            <person name="Otillar R."/>
            <person name="Lindquist E.A."/>
            <person name="Sun H."/>
            <person name="LaButti K.M."/>
            <person name="Schmutz J."/>
            <person name="Jabbour D."/>
            <person name="Luo H."/>
            <person name="Baker S.E."/>
            <person name="Pisabarro A.G."/>
            <person name="Walton J.D."/>
            <person name="Blanchette R.A."/>
            <person name="Henrissat B."/>
            <person name="Martin F."/>
            <person name="Cullen D."/>
            <person name="Hibbett D.S."/>
            <person name="Grigoriev I.V."/>
        </authorList>
    </citation>
    <scope>NUCLEOTIDE SEQUENCE [LARGE SCALE GENOMIC DNA]</scope>
    <source>
        <strain evidence="9">FD-172 SS1</strain>
    </source>
</reference>
<evidence type="ECO:0000256" key="1">
    <source>
        <dbReference type="ARBA" id="ARBA00001933"/>
    </source>
</evidence>
<accession>A0A067MVF8</accession>
<dbReference type="Pfam" id="PF00282">
    <property type="entry name" value="Pyridoxal_deC"/>
    <property type="match status" value="1"/>
</dbReference>
<dbReference type="STRING" id="930990.A0A067MVF8"/>
<dbReference type="PRINTS" id="PR00800">
    <property type="entry name" value="YHDCRBOXLASE"/>
</dbReference>
<name>A0A067MVF8_BOTB1</name>
<dbReference type="InterPro" id="IPR010977">
    <property type="entry name" value="Aromatic_deC"/>
</dbReference>
<dbReference type="GO" id="GO:0006520">
    <property type="term" value="P:amino acid metabolic process"/>
    <property type="evidence" value="ECO:0007669"/>
    <property type="project" value="InterPro"/>
</dbReference>
<dbReference type="GO" id="GO:0030170">
    <property type="term" value="F:pyridoxal phosphate binding"/>
    <property type="evidence" value="ECO:0007669"/>
    <property type="project" value="InterPro"/>
</dbReference>
<dbReference type="AlphaFoldDB" id="A0A067MVF8"/>
<feature type="modified residue" description="N6-(pyridoxal phosphate)lysine" evidence="6">
    <location>
        <position position="300"/>
    </location>
</feature>
<evidence type="ECO:0000256" key="6">
    <source>
        <dbReference type="PIRSR" id="PIRSR602129-50"/>
    </source>
</evidence>
<evidence type="ECO:0008006" key="10">
    <source>
        <dbReference type="Google" id="ProtNLM"/>
    </source>
</evidence>
<dbReference type="PANTHER" id="PTHR11999">
    <property type="entry name" value="GROUP II PYRIDOXAL-5-PHOSPHATE DECARBOXYLASE"/>
    <property type="match status" value="1"/>
</dbReference>
<evidence type="ECO:0000256" key="3">
    <source>
        <dbReference type="ARBA" id="ARBA00022793"/>
    </source>
</evidence>
<keyword evidence="9" id="KW-1185">Reference proteome</keyword>
<dbReference type="InterPro" id="IPR015422">
    <property type="entry name" value="PyrdxlP-dep_Trfase_small"/>
</dbReference>
<dbReference type="PANTHER" id="PTHR11999:SF70">
    <property type="entry name" value="MIP05841P"/>
    <property type="match status" value="1"/>
</dbReference>
<dbReference type="InterPro" id="IPR021115">
    <property type="entry name" value="Pyridoxal-P_BS"/>
</dbReference>
<dbReference type="Gene3D" id="3.90.1150.10">
    <property type="entry name" value="Aspartate Aminotransferase, domain 1"/>
    <property type="match status" value="1"/>
</dbReference>
<dbReference type="InParanoid" id="A0A067MVF8"/>
<evidence type="ECO:0000256" key="5">
    <source>
        <dbReference type="ARBA" id="ARBA00023239"/>
    </source>
</evidence>
<dbReference type="SUPFAM" id="SSF53383">
    <property type="entry name" value="PLP-dependent transferases"/>
    <property type="match status" value="1"/>
</dbReference>
<dbReference type="HOGENOM" id="CLU_011856_3_1_1"/>
<comment type="cofactor">
    <cofactor evidence="1 6 7">
        <name>pyridoxal 5'-phosphate</name>
        <dbReference type="ChEBI" id="CHEBI:597326"/>
    </cofactor>
</comment>
<evidence type="ECO:0000256" key="4">
    <source>
        <dbReference type="ARBA" id="ARBA00022898"/>
    </source>
</evidence>
<keyword evidence="5 7" id="KW-0456">Lyase</keyword>